<feature type="compositionally biased region" description="Low complexity" evidence="1">
    <location>
        <begin position="325"/>
        <end position="338"/>
    </location>
</feature>
<feature type="region of interest" description="Disordered" evidence="1">
    <location>
        <begin position="314"/>
        <end position="371"/>
    </location>
</feature>
<feature type="region of interest" description="Disordered" evidence="1">
    <location>
        <begin position="81"/>
        <end position="100"/>
    </location>
</feature>
<feature type="compositionally biased region" description="Acidic residues" evidence="1">
    <location>
        <begin position="86"/>
        <end position="100"/>
    </location>
</feature>
<evidence type="ECO:0000256" key="1">
    <source>
        <dbReference type="SAM" id="MobiDB-lite"/>
    </source>
</evidence>
<feature type="compositionally biased region" description="Low complexity" evidence="1">
    <location>
        <begin position="350"/>
        <end position="360"/>
    </location>
</feature>
<name>A0AAE9EXI6_CAEBR</name>
<gene>
    <name evidence="2" type="ORF">L5515_007072</name>
</gene>
<dbReference type="Proteomes" id="UP000829354">
    <property type="component" value="Chromosome V"/>
</dbReference>
<accession>A0AAE9EXI6</accession>
<dbReference type="AlphaFoldDB" id="A0AAE9EXI6"/>
<sequence>MLEYDRMAVGPEISFNIGSTPVSTPYIGYCPSEMRTDVGSISLMCILSTLTSGVFGYLPTEDLTNSIIPGNGGFPVVPTDTIIPTDGDEDGSPDEDSEDTDIYRKKTSTFRRRNINAPFGGRVPFSRMAYKSGYGSNRGFPRPMGNGFYERPSNPYGTVNLGGGSPYAPPEEYNVRPTAPFSGLIGGSRAGYYGSTVGMRRGAVPPMSSRKSKMGPPQTEYPPDYASNDLMSSFNGATNSAIPSLRELATYASRYGPAYLRERFGAHEERLPYGGGPQVPPRGGGMPIDFNMNIASNHWNKGPMGIMSRDVDSYQHDDAAKTNKKTSTTTTGSPSTSTRKPKKARKPAKKTSTTTTTVKPMKTKKADGKEN</sequence>
<organism evidence="2 3">
    <name type="scientific">Caenorhabditis briggsae</name>
    <dbReference type="NCBI Taxonomy" id="6238"/>
    <lineage>
        <taxon>Eukaryota</taxon>
        <taxon>Metazoa</taxon>
        <taxon>Ecdysozoa</taxon>
        <taxon>Nematoda</taxon>
        <taxon>Chromadorea</taxon>
        <taxon>Rhabditida</taxon>
        <taxon>Rhabditina</taxon>
        <taxon>Rhabditomorpha</taxon>
        <taxon>Rhabditoidea</taxon>
        <taxon>Rhabditidae</taxon>
        <taxon>Peloderinae</taxon>
        <taxon>Caenorhabditis</taxon>
    </lineage>
</organism>
<dbReference type="EMBL" id="CP092624">
    <property type="protein sequence ID" value="UMM33685.1"/>
    <property type="molecule type" value="Genomic_DNA"/>
</dbReference>
<reference evidence="2 3" key="1">
    <citation type="submission" date="2022-04" db="EMBL/GenBank/DDBJ databases">
        <title>Chromosome-level reference genomes for two strains of Caenorhabditis briggsae: an improved platform for comparative genomics.</title>
        <authorList>
            <person name="Stevens L."/>
            <person name="Andersen E."/>
        </authorList>
    </citation>
    <scope>NUCLEOTIDE SEQUENCE [LARGE SCALE GENOMIC DNA]</scope>
    <source>
        <strain evidence="2">VX34</strain>
        <tissue evidence="2">Whole-organism</tissue>
    </source>
</reference>
<evidence type="ECO:0000313" key="2">
    <source>
        <dbReference type="EMBL" id="UMM33685.1"/>
    </source>
</evidence>
<evidence type="ECO:0000313" key="3">
    <source>
        <dbReference type="Proteomes" id="UP000829354"/>
    </source>
</evidence>
<keyword evidence="3" id="KW-1185">Reference proteome</keyword>
<feature type="compositionally biased region" description="Basic residues" evidence="1">
    <location>
        <begin position="339"/>
        <end position="349"/>
    </location>
</feature>
<proteinExistence type="predicted"/>
<protein>
    <submittedName>
        <fullName evidence="2">Uncharacterized protein</fullName>
    </submittedName>
</protein>